<name>A0AAW2FQP8_9HYME</name>
<proteinExistence type="predicted"/>
<feature type="transmembrane region" description="Helical" evidence="1">
    <location>
        <begin position="83"/>
        <end position="102"/>
    </location>
</feature>
<evidence type="ECO:0000313" key="3">
    <source>
        <dbReference type="Proteomes" id="UP001430953"/>
    </source>
</evidence>
<dbReference type="AlphaFoldDB" id="A0AAW2FQP8"/>
<reference evidence="2 3" key="1">
    <citation type="submission" date="2023-03" db="EMBL/GenBank/DDBJ databases">
        <title>High recombination rates correlate with genetic variation in Cardiocondyla obscurior ants.</title>
        <authorList>
            <person name="Errbii M."/>
        </authorList>
    </citation>
    <scope>NUCLEOTIDE SEQUENCE [LARGE SCALE GENOMIC DNA]</scope>
    <source>
        <strain evidence="2">Alpha-2009</strain>
        <tissue evidence="2">Whole body</tissue>
    </source>
</reference>
<keyword evidence="3" id="KW-1185">Reference proteome</keyword>
<accession>A0AAW2FQP8</accession>
<dbReference type="EMBL" id="JADYXP020000010">
    <property type="protein sequence ID" value="KAL0116172.1"/>
    <property type="molecule type" value="Genomic_DNA"/>
</dbReference>
<keyword evidence="1" id="KW-0472">Membrane</keyword>
<comment type="caution">
    <text evidence="2">The sequence shown here is derived from an EMBL/GenBank/DDBJ whole genome shotgun (WGS) entry which is preliminary data.</text>
</comment>
<sequence length="130" mass="15100">MDCTLLPPPPPPRYYVFVIEHEIAAQLIYVPFCLSAKFAIYREPGLNSNDFLGHLGREKDDDVIAGDVFPPPPFPFFLPPPPFPWILFSLSFKFCAVVFLSFRHCNKYNIIYNEKEREAKIEGKEYSRCH</sequence>
<organism evidence="2 3">
    <name type="scientific">Cardiocondyla obscurior</name>
    <dbReference type="NCBI Taxonomy" id="286306"/>
    <lineage>
        <taxon>Eukaryota</taxon>
        <taxon>Metazoa</taxon>
        <taxon>Ecdysozoa</taxon>
        <taxon>Arthropoda</taxon>
        <taxon>Hexapoda</taxon>
        <taxon>Insecta</taxon>
        <taxon>Pterygota</taxon>
        <taxon>Neoptera</taxon>
        <taxon>Endopterygota</taxon>
        <taxon>Hymenoptera</taxon>
        <taxon>Apocrita</taxon>
        <taxon>Aculeata</taxon>
        <taxon>Formicoidea</taxon>
        <taxon>Formicidae</taxon>
        <taxon>Myrmicinae</taxon>
        <taxon>Cardiocondyla</taxon>
    </lineage>
</organism>
<gene>
    <name evidence="2" type="ORF">PUN28_011200</name>
</gene>
<keyword evidence="1" id="KW-0812">Transmembrane</keyword>
<evidence type="ECO:0000256" key="1">
    <source>
        <dbReference type="SAM" id="Phobius"/>
    </source>
</evidence>
<protein>
    <submittedName>
        <fullName evidence="2">Uncharacterized protein</fullName>
    </submittedName>
</protein>
<evidence type="ECO:0000313" key="2">
    <source>
        <dbReference type="EMBL" id="KAL0116172.1"/>
    </source>
</evidence>
<keyword evidence="1" id="KW-1133">Transmembrane helix</keyword>
<dbReference type="Proteomes" id="UP001430953">
    <property type="component" value="Unassembled WGS sequence"/>
</dbReference>